<dbReference type="Proteomes" id="UP001610444">
    <property type="component" value="Unassembled WGS sequence"/>
</dbReference>
<sequence>MVFATSLAVGTFCTPGQQKGYHCDAVLGSSSMTTRQKEIVLARNRRYSSGGGMGIQRRWSRLRVQRKDIRRQCGTGRIWGRCGGVVGCSGIGVEFLCTGRSSRKMRRQRRKGGESGGR</sequence>
<accession>A0ABR4J7Z8</accession>
<name>A0ABR4J7Z8_9EURO</name>
<organism evidence="1 2">
    <name type="scientific">Aspergillus pseudodeflectus</name>
    <dbReference type="NCBI Taxonomy" id="176178"/>
    <lineage>
        <taxon>Eukaryota</taxon>
        <taxon>Fungi</taxon>
        <taxon>Dikarya</taxon>
        <taxon>Ascomycota</taxon>
        <taxon>Pezizomycotina</taxon>
        <taxon>Eurotiomycetes</taxon>
        <taxon>Eurotiomycetidae</taxon>
        <taxon>Eurotiales</taxon>
        <taxon>Aspergillaceae</taxon>
        <taxon>Aspergillus</taxon>
        <taxon>Aspergillus subgen. Nidulantes</taxon>
    </lineage>
</organism>
<keyword evidence="2" id="KW-1185">Reference proteome</keyword>
<dbReference type="GeneID" id="98157498"/>
<evidence type="ECO:0000313" key="1">
    <source>
        <dbReference type="EMBL" id="KAL2836181.1"/>
    </source>
</evidence>
<evidence type="ECO:0008006" key="3">
    <source>
        <dbReference type="Google" id="ProtNLM"/>
    </source>
</evidence>
<protein>
    <recommendedName>
        <fullName evidence="3">Secreted protein</fullName>
    </recommendedName>
</protein>
<comment type="caution">
    <text evidence="1">The sequence shown here is derived from an EMBL/GenBank/DDBJ whole genome shotgun (WGS) entry which is preliminary data.</text>
</comment>
<evidence type="ECO:0000313" key="2">
    <source>
        <dbReference type="Proteomes" id="UP001610444"/>
    </source>
</evidence>
<proteinExistence type="predicted"/>
<dbReference type="RefSeq" id="XP_070891975.1">
    <property type="nucleotide sequence ID" value="XM_071042334.1"/>
</dbReference>
<reference evidence="1 2" key="1">
    <citation type="submission" date="2024-07" db="EMBL/GenBank/DDBJ databases">
        <title>Section-level genome sequencing and comparative genomics of Aspergillus sections Usti and Cavernicolus.</title>
        <authorList>
            <consortium name="Lawrence Berkeley National Laboratory"/>
            <person name="Nybo J.L."/>
            <person name="Vesth T.C."/>
            <person name="Theobald S."/>
            <person name="Frisvad J.C."/>
            <person name="Larsen T.O."/>
            <person name="Kjaerboelling I."/>
            <person name="Rothschild-Mancinelli K."/>
            <person name="Lyhne E.K."/>
            <person name="Kogle M.E."/>
            <person name="Barry K."/>
            <person name="Clum A."/>
            <person name="Na H."/>
            <person name="Ledsgaard L."/>
            <person name="Lin J."/>
            <person name="Lipzen A."/>
            <person name="Kuo A."/>
            <person name="Riley R."/>
            <person name="Mondo S."/>
            <person name="LaButti K."/>
            <person name="Haridas S."/>
            <person name="Pangalinan J."/>
            <person name="Salamov A.A."/>
            <person name="Simmons B.A."/>
            <person name="Magnuson J.K."/>
            <person name="Chen J."/>
            <person name="Drula E."/>
            <person name="Henrissat B."/>
            <person name="Wiebenga A."/>
            <person name="Lubbers R.J."/>
            <person name="Gomes A.C."/>
            <person name="Macurrencykelacurrency M.R."/>
            <person name="Stajich J."/>
            <person name="Grigoriev I.V."/>
            <person name="Mortensen U.H."/>
            <person name="De vries R.P."/>
            <person name="Baker S.E."/>
            <person name="Andersen M.R."/>
        </authorList>
    </citation>
    <scope>NUCLEOTIDE SEQUENCE [LARGE SCALE GENOMIC DNA]</scope>
    <source>
        <strain evidence="1 2">CBS 756.74</strain>
    </source>
</reference>
<dbReference type="EMBL" id="JBFXLR010000122">
    <property type="protein sequence ID" value="KAL2836181.1"/>
    <property type="molecule type" value="Genomic_DNA"/>
</dbReference>
<gene>
    <name evidence="1" type="ORF">BJX68DRAFT_250969</name>
</gene>